<reference evidence="1 2" key="1">
    <citation type="submission" date="2019-05" db="EMBL/GenBank/DDBJ databases">
        <title>Another draft genome of Portunus trituberculatus and its Hox gene families provides insights of decapod evolution.</title>
        <authorList>
            <person name="Jeong J.-H."/>
            <person name="Song I."/>
            <person name="Kim S."/>
            <person name="Choi T."/>
            <person name="Kim D."/>
            <person name="Ryu S."/>
            <person name="Kim W."/>
        </authorList>
    </citation>
    <scope>NUCLEOTIDE SEQUENCE [LARGE SCALE GENOMIC DNA]</scope>
    <source>
        <tissue evidence="1">Muscle</tissue>
    </source>
</reference>
<organism evidence="1 2">
    <name type="scientific">Portunus trituberculatus</name>
    <name type="common">Swimming crab</name>
    <name type="synonym">Neptunus trituberculatus</name>
    <dbReference type="NCBI Taxonomy" id="210409"/>
    <lineage>
        <taxon>Eukaryota</taxon>
        <taxon>Metazoa</taxon>
        <taxon>Ecdysozoa</taxon>
        <taxon>Arthropoda</taxon>
        <taxon>Crustacea</taxon>
        <taxon>Multicrustacea</taxon>
        <taxon>Malacostraca</taxon>
        <taxon>Eumalacostraca</taxon>
        <taxon>Eucarida</taxon>
        <taxon>Decapoda</taxon>
        <taxon>Pleocyemata</taxon>
        <taxon>Brachyura</taxon>
        <taxon>Eubrachyura</taxon>
        <taxon>Portunoidea</taxon>
        <taxon>Portunidae</taxon>
        <taxon>Portuninae</taxon>
        <taxon>Portunus</taxon>
    </lineage>
</organism>
<proteinExistence type="predicted"/>
<dbReference type="EMBL" id="VSRR010006758">
    <property type="protein sequence ID" value="MPC45504.1"/>
    <property type="molecule type" value="Genomic_DNA"/>
</dbReference>
<gene>
    <name evidence="1" type="ORF">E2C01_039203</name>
</gene>
<name>A0A5B7FM49_PORTR</name>
<accession>A0A5B7FM49</accession>
<evidence type="ECO:0000313" key="1">
    <source>
        <dbReference type="EMBL" id="MPC45504.1"/>
    </source>
</evidence>
<evidence type="ECO:0000313" key="2">
    <source>
        <dbReference type="Proteomes" id="UP000324222"/>
    </source>
</evidence>
<protein>
    <submittedName>
        <fullName evidence="1">Uncharacterized protein</fullName>
    </submittedName>
</protein>
<sequence length="71" mass="7935">MPVSSRGRQTQRRVMTATTCQGSKSFGDYEFTLPTAMTAAGVNRGAVYQYYHNRHYHHYSYSSSSSSSSIS</sequence>
<keyword evidence="2" id="KW-1185">Reference proteome</keyword>
<dbReference type="AlphaFoldDB" id="A0A5B7FM49"/>
<comment type="caution">
    <text evidence="1">The sequence shown here is derived from an EMBL/GenBank/DDBJ whole genome shotgun (WGS) entry which is preliminary data.</text>
</comment>
<dbReference type="Proteomes" id="UP000324222">
    <property type="component" value="Unassembled WGS sequence"/>
</dbReference>